<feature type="region of interest" description="Disordered" evidence="1">
    <location>
        <begin position="1"/>
        <end position="70"/>
    </location>
</feature>
<dbReference type="EMBL" id="CAXITT010000560">
    <property type="protein sequence ID" value="CAL1543570.1"/>
    <property type="molecule type" value="Genomic_DNA"/>
</dbReference>
<accession>A0AAV2IDJ6</accession>
<feature type="non-terminal residue" evidence="2">
    <location>
        <position position="106"/>
    </location>
</feature>
<feature type="compositionally biased region" description="Polar residues" evidence="1">
    <location>
        <begin position="18"/>
        <end position="28"/>
    </location>
</feature>
<name>A0AAV2IDJ6_LYMST</name>
<evidence type="ECO:0000313" key="2">
    <source>
        <dbReference type="EMBL" id="CAL1543570.1"/>
    </source>
</evidence>
<gene>
    <name evidence="2" type="ORF">GSLYS_00017104001</name>
</gene>
<feature type="region of interest" description="Disordered" evidence="1">
    <location>
        <begin position="87"/>
        <end position="106"/>
    </location>
</feature>
<proteinExistence type="predicted"/>
<feature type="non-terminal residue" evidence="2">
    <location>
        <position position="1"/>
    </location>
</feature>
<sequence length="106" mass="10467">STVASASAGSDLHIDTTGLHNTGTSVFHTGSGGSTDLQTGSSGSLGGSTGGYLSDSTSIQSGSSILTSPSLVHPSVTINQQPSSVIQQTVSQKSNAQQLTIAQHPA</sequence>
<dbReference type="AlphaFoldDB" id="A0AAV2IDJ6"/>
<reference evidence="2 3" key="1">
    <citation type="submission" date="2024-04" db="EMBL/GenBank/DDBJ databases">
        <authorList>
            <consortium name="Genoscope - CEA"/>
            <person name="William W."/>
        </authorList>
    </citation>
    <scope>NUCLEOTIDE SEQUENCE [LARGE SCALE GENOMIC DNA]</scope>
</reference>
<dbReference type="Proteomes" id="UP001497497">
    <property type="component" value="Unassembled WGS sequence"/>
</dbReference>
<comment type="caution">
    <text evidence="2">The sequence shown here is derived from an EMBL/GenBank/DDBJ whole genome shotgun (WGS) entry which is preliminary data.</text>
</comment>
<evidence type="ECO:0000313" key="3">
    <source>
        <dbReference type="Proteomes" id="UP001497497"/>
    </source>
</evidence>
<organism evidence="2 3">
    <name type="scientific">Lymnaea stagnalis</name>
    <name type="common">Great pond snail</name>
    <name type="synonym">Helix stagnalis</name>
    <dbReference type="NCBI Taxonomy" id="6523"/>
    <lineage>
        <taxon>Eukaryota</taxon>
        <taxon>Metazoa</taxon>
        <taxon>Spiralia</taxon>
        <taxon>Lophotrochozoa</taxon>
        <taxon>Mollusca</taxon>
        <taxon>Gastropoda</taxon>
        <taxon>Heterobranchia</taxon>
        <taxon>Euthyneura</taxon>
        <taxon>Panpulmonata</taxon>
        <taxon>Hygrophila</taxon>
        <taxon>Lymnaeoidea</taxon>
        <taxon>Lymnaeidae</taxon>
        <taxon>Lymnaea</taxon>
    </lineage>
</organism>
<evidence type="ECO:0000256" key="1">
    <source>
        <dbReference type="SAM" id="MobiDB-lite"/>
    </source>
</evidence>
<feature type="compositionally biased region" description="Low complexity" evidence="1">
    <location>
        <begin position="51"/>
        <end position="70"/>
    </location>
</feature>
<protein>
    <submittedName>
        <fullName evidence="2">Uncharacterized protein</fullName>
    </submittedName>
</protein>
<keyword evidence="3" id="KW-1185">Reference proteome</keyword>